<dbReference type="RefSeq" id="WP_186994339.1">
    <property type="nucleotide sequence ID" value="NZ_JACOQG010000004.1"/>
</dbReference>
<name>A0ABR7IFN7_9FIRM</name>
<gene>
    <name evidence="1" type="ORF">H8Z82_04045</name>
</gene>
<reference evidence="1 2" key="1">
    <citation type="submission" date="2020-08" db="EMBL/GenBank/DDBJ databases">
        <title>Genome public.</title>
        <authorList>
            <person name="Liu C."/>
            <person name="Sun Q."/>
        </authorList>
    </citation>
    <scope>NUCLEOTIDE SEQUENCE [LARGE SCALE GENOMIC DNA]</scope>
    <source>
        <strain evidence="1 2">M29</strain>
    </source>
</reference>
<protein>
    <submittedName>
        <fullName evidence="1">DUF885 domain-containing protein</fullName>
    </submittedName>
</protein>
<evidence type="ECO:0000313" key="1">
    <source>
        <dbReference type="EMBL" id="MBC5778843.1"/>
    </source>
</evidence>
<sequence>MKILKKILALTLVFALGIGAGYVSEHPVTENSRFQAFTEKLFQTEVSANALTLHYTLADPAGAGIRPTEMTLGALDTDSSETTRLCNEYENLLRSFSYSRLSRDNQLTLDMLLLYFHTRASLGENYILEEPLGPSLGIQAQLPVLLGEYAFHSTRDLSDYLKLLGTIRPYFHSILQFEEKKSQAGLFMSDATLDRILTQCRSFIRDPNSNYMDELFAQRLKTFGKLTEKEQNHLLTFHHQLITKQVIPAYQELIDGLEKLRGTGKTSRGLAYFPGGREYYQYLLRIQTGSYVPVKQIQKRLSDQLLTDFRQIKALIQTDSSLVASLQKYSGQISLTPEQMLKELPGLMKEDFPLLKKISYEVRRVHPSMKKFLSPAFYLTPPVDTQTPNVIYINNSKGTSSLELFGTLAHEGFPGHLYQTVSFARSAPDNIRYLITSPGYIEGWATYVEGYAYRYAASLIYDIIKNSSAAAFDNTLSSTPDRKLIQNATQLAWLSRSTNLCLYSLLDIGIHYEGWDQGRTTAFLKAFGITEESAVKEIYQYIVETPGNYLKYYWGSLNFQDLQTRCRKKLGDDFNLKEFHRRIMEIGPVQFPVLEKYLFLSYA</sequence>
<comment type="caution">
    <text evidence="1">The sequence shown here is derived from an EMBL/GenBank/DDBJ whole genome shotgun (WGS) entry which is preliminary data.</text>
</comment>
<accession>A0ABR7IFN7</accession>
<proteinExistence type="predicted"/>
<organism evidence="1 2">
    <name type="scientific">Blautia difficilis</name>
    <dbReference type="NCBI Taxonomy" id="2763027"/>
    <lineage>
        <taxon>Bacteria</taxon>
        <taxon>Bacillati</taxon>
        <taxon>Bacillota</taxon>
        <taxon>Clostridia</taxon>
        <taxon>Lachnospirales</taxon>
        <taxon>Lachnospiraceae</taxon>
        <taxon>Blautia</taxon>
    </lineage>
</organism>
<dbReference type="PANTHER" id="PTHR33361">
    <property type="entry name" value="GLR0591 PROTEIN"/>
    <property type="match status" value="1"/>
</dbReference>
<dbReference type="InterPro" id="IPR010281">
    <property type="entry name" value="DUF885"/>
</dbReference>
<dbReference type="PANTHER" id="PTHR33361:SF2">
    <property type="entry name" value="DUF885 DOMAIN-CONTAINING PROTEIN"/>
    <property type="match status" value="1"/>
</dbReference>
<dbReference type="Proteomes" id="UP000649826">
    <property type="component" value="Unassembled WGS sequence"/>
</dbReference>
<keyword evidence="2" id="KW-1185">Reference proteome</keyword>
<dbReference type="EMBL" id="JACOQG010000004">
    <property type="protein sequence ID" value="MBC5778843.1"/>
    <property type="molecule type" value="Genomic_DNA"/>
</dbReference>
<dbReference type="Pfam" id="PF05960">
    <property type="entry name" value="DUF885"/>
    <property type="match status" value="1"/>
</dbReference>
<evidence type="ECO:0000313" key="2">
    <source>
        <dbReference type="Proteomes" id="UP000649826"/>
    </source>
</evidence>